<protein>
    <submittedName>
        <fullName evidence="1">Uncharacterized protein</fullName>
    </submittedName>
</protein>
<accession>A0A5J4U308</accession>
<dbReference type="Proteomes" id="UP000324800">
    <property type="component" value="Unassembled WGS sequence"/>
</dbReference>
<proteinExistence type="predicted"/>
<dbReference type="AlphaFoldDB" id="A0A5J4U308"/>
<organism evidence="1 2">
    <name type="scientific">Streblomastix strix</name>
    <dbReference type="NCBI Taxonomy" id="222440"/>
    <lineage>
        <taxon>Eukaryota</taxon>
        <taxon>Metamonada</taxon>
        <taxon>Preaxostyla</taxon>
        <taxon>Oxymonadida</taxon>
        <taxon>Streblomastigidae</taxon>
        <taxon>Streblomastix</taxon>
    </lineage>
</organism>
<reference evidence="1 2" key="1">
    <citation type="submission" date="2019-03" db="EMBL/GenBank/DDBJ databases">
        <title>Single cell metagenomics reveals metabolic interactions within the superorganism composed of flagellate Streblomastix strix and complex community of Bacteroidetes bacteria on its surface.</title>
        <authorList>
            <person name="Treitli S.C."/>
            <person name="Kolisko M."/>
            <person name="Husnik F."/>
            <person name="Keeling P."/>
            <person name="Hampl V."/>
        </authorList>
    </citation>
    <scope>NUCLEOTIDE SEQUENCE [LARGE SCALE GENOMIC DNA]</scope>
    <source>
        <strain evidence="1">ST1C</strain>
    </source>
</reference>
<sequence>MDNINELLPVDQEVQDMDDAINIEVHNQQIQFLGQLAVIKAHNENKPLSDREEKFNFLIYRKLASILEWARDKPQDIARPVQDAVCQVLNLLLEGKKERVNNALKSKIVKEIKALVDEILPVDDIFVQIWTIKTFIKKDLISQLQEY</sequence>
<gene>
    <name evidence="1" type="ORF">EZS28_039851</name>
</gene>
<comment type="caution">
    <text evidence="1">The sequence shown here is derived from an EMBL/GenBank/DDBJ whole genome shotgun (WGS) entry which is preliminary data.</text>
</comment>
<evidence type="ECO:0000313" key="2">
    <source>
        <dbReference type="Proteomes" id="UP000324800"/>
    </source>
</evidence>
<dbReference type="EMBL" id="SNRW01021426">
    <property type="protein sequence ID" value="KAA6364623.1"/>
    <property type="molecule type" value="Genomic_DNA"/>
</dbReference>
<name>A0A5J4U308_9EUKA</name>
<evidence type="ECO:0000313" key="1">
    <source>
        <dbReference type="EMBL" id="KAA6364623.1"/>
    </source>
</evidence>